<evidence type="ECO:0000259" key="1">
    <source>
        <dbReference type="Pfam" id="PF00534"/>
    </source>
</evidence>
<dbReference type="EMBL" id="JAKZHW010000001">
    <property type="protein sequence ID" value="MCH8614692.1"/>
    <property type="molecule type" value="Genomic_DNA"/>
</dbReference>
<organism evidence="2 3">
    <name type="scientific">Sphingomonas telluris</name>
    <dbReference type="NCBI Taxonomy" id="2907998"/>
    <lineage>
        <taxon>Bacteria</taxon>
        <taxon>Pseudomonadati</taxon>
        <taxon>Pseudomonadota</taxon>
        <taxon>Alphaproteobacteria</taxon>
        <taxon>Sphingomonadales</taxon>
        <taxon>Sphingomonadaceae</taxon>
        <taxon>Sphingomonas</taxon>
    </lineage>
</organism>
<keyword evidence="3" id="KW-1185">Reference proteome</keyword>
<keyword evidence="2" id="KW-0328">Glycosyltransferase</keyword>
<comment type="caution">
    <text evidence="2">The sequence shown here is derived from an EMBL/GenBank/DDBJ whole genome shotgun (WGS) entry which is preliminary data.</text>
</comment>
<dbReference type="Gene3D" id="3.40.50.2000">
    <property type="entry name" value="Glycogen Phosphorylase B"/>
    <property type="match status" value="2"/>
</dbReference>
<evidence type="ECO:0000313" key="2">
    <source>
        <dbReference type="EMBL" id="MCH8614692.1"/>
    </source>
</evidence>
<reference evidence="2 3" key="1">
    <citation type="submission" date="2022-03" db="EMBL/GenBank/DDBJ databases">
        <authorList>
            <person name="Jo J.-H."/>
            <person name="Im W.-T."/>
        </authorList>
    </citation>
    <scope>NUCLEOTIDE SEQUENCE [LARGE SCALE GENOMIC DNA]</scope>
    <source>
        <strain evidence="2 3">SM33</strain>
    </source>
</reference>
<evidence type="ECO:0000313" key="3">
    <source>
        <dbReference type="Proteomes" id="UP001203058"/>
    </source>
</evidence>
<sequence length="407" mass="44083">MSRRVAYLTSQYPAASHTFIRREVEALRQEGWTVETFSIRPPGRGEAASARDRAEEAGTFYVLRQSALSFLGAHVASLLGSPGRYFRTLGLSLTHRAPGLRGLLLGLAHFAESALLARELKRRQVPHLHNHFANSAATVGLLASRLSGISWSFTMHGISETDFPAGLMLGRKIEAATLVACVSWFGRAQGLRLVGPEHWDKVHVVRCGLPFDRLPARVPSDGPSKTIVCVGRLSPEKGQHGLLEAFARLREARPNLQLRLVGDGPDHASLEAHANRLGIADAVTFAGRLPEEETLAEIARSDLLVLPSFMEGLPIVLMEAMALGVPVVASQVAGIPELVEHGSTGLLFEPSNWADLAGKIERLLSDEQLYASITANAPAKVKAEFDTLKSAARLSELFKQPAKRIAS</sequence>
<dbReference type="RefSeq" id="WP_241445194.1">
    <property type="nucleotide sequence ID" value="NZ_JAKZHW010000001.1"/>
</dbReference>
<dbReference type="Pfam" id="PF00534">
    <property type="entry name" value="Glycos_transf_1"/>
    <property type="match status" value="1"/>
</dbReference>
<accession>A0ABS9VI91</accession>
<dbReference type="SUPFAM" id="SSF53756">
    <property type="entry name" value="UDP-Glycosyltransferase/glycogen phosphorylase"/>
    <property type="match status" value="1"/>
</dbReference>
<gene>
    <name evidence="2" type="ORF">LZ016_01035</name>
</gene>
<dbReference type="InterPro" id="IPR001296">
    <property type="entry name" value="Glyco_trans_1"/>
</dbReference>
<feature type="domain" description="Glycosyl transferase family 1" evidence="1">
    <location>
        <begin position="215"/>
        <end position="378"/>
    </location>
</feature>
<keyword evidence="2" id="KW-0808">Transferase</keyword>
<dbReference type="PANTHER" id="PTHR45947">
    <property type="entry name" value="SULFOQUINOVOSYL TRANSFERASE SQD2"/>
    <property type="match status" value="1"/>
</dbReference>
<name>A0ABS9VI91_9SPHN</name>
<dbReference type="GO" id="GO:0016757">
    <property type="term" value="F:glycosyltransferase activity"/>
    <property type="evidence" value="ECO:0007669"/>
    <property type="project" value="UniProtKB-KW"/>
</dbReference>
<dbReference type="Proteomes" id="UP001203058">
    <property type="component" value="Unassembled WGS sequence"/>
</dbReference>
<dbReference type="InterPro" id="IPR050194">
    <property type="entry name" value="Glycosyltransferase_grp1"/>
</dbReference>
<proteinExistence type="predicted"/>
<dbReference type="EC" id="2.4.-.-" evidence="2"/>
<dbReference type="PANTHER" id="PTHR45947:SF15">
    <property type="entry name" value="TEICHURONIC ACID BIOSYNTHESIS GLYCOSYLTRANSFERASE TUAC-RELATED"/>
    <property type="match status" value="1"/>
</dbReference>
<protein>
    <submittedName>
        <fullName evidence="2">Glycosyltransferase</fullName>
        <ecNumber evidence="2">2.4.-.-</ecNumber>
    </submittedName>
</protein>